<dbReference type="InterPro" id="IPR007934">
    <property type="entry name" value="AbfB_ABD"/>
</dbReference>
<feature type="domain" description="Alpha-L-arabinofuranosidase B arabinose-binding" evidence="1">
    <location>
        <begin position="3"/>
        <end position="66"/>
    </location>
</feature>
<dbReference type="AlphaFoldDB" id="A0A1I2NYC1"/>
<proteinExistence type="predicted"/>
<dbReference type="SUPFAM" id="SSF110221">
    <property type="entry name" value="AbfB domain"/>
    <property type="match status" value="1"/>
</dbReference>
<dbReference type="GO" id="GO:0046556">
    <property type="term" value="F:alpha-L-arabinofuranosidase activity"/>
    <property type="evidence" value="ECO:0007669"/>
    <property type="project" value="InterPro"/>
</dbReference>
<evidence type="ECO:0000313" key="3">
    <source>
        <dbReference type="Proteomes" id="UP000181942"/>
    </source>
</evidence>
<evidence type="ECO:0000259" key="1">
    <source>
        <dbReference type="Pfam" id="PF05270"/>
    </source>
</evidence>
<dbReference type="GO" id="GO:0046373">
    <property type="term" value="P:L-arabinose metabolic process"/>
    <property type="evidence" value="ECO:0007669"/>
    <property type="project" value="InterPro"/>
</dbReference>
<reference evidence="2 3" key="1">
    <citation type="submission" date="2016-10" db="EMBL/GenBank/DDBJ databases">
        <authorList>
            <person name="de Groot N.N."/>
        </authorList>
    </citation>
    <scope>NUCLEOTIDE SEQUENCE [LARGE SCALE GENOMIC DNA]</scope>
    <source>
        <strain evidence="2 3">OK461</strain>
    </source>
</reference>
<dbReference type="InterPro" id="IPR036195">
    <property type="entry name" value="AbfB_ABD_sf"/>
</dbReference>
<protein>
    <submittedName>
        <fullName evidence="2">Alpha-L-arabinofuranosidase B (ABFB) domain-containing protein</fullName>
    </submittedName>
</protein>
<dbReference type="Gene3D" id="2.80.10.50">
    <property type="match status" value="1"/>
</dbReference>
<dbReference type="Pfam" id="PF05270">
    <property type="entry name" value="AbfB"/>
    <property type="match status" value="1"/>
</dbReference>
<organism evidence="2 3">
    <name type="scientific">Streptomyces mirabilis</name>
    <dbReference type="NCBI Taxonomy" id="68239"/>
    <lineage>
        <taxon>Bacteria</taxon>
        <taxon>Bacillati</taxon>
        <taxon>Actinomycetota</taxon>
        <taxon>Actinomycetes</taxon>
        <taxon>Kitasatosporales</taxon>
        <taxon>Streptomycetaceae</taxon>
        <taxon>Streptomyces</taxon>
    </lineage>
</organism>
<evidence type="ECO:0000313" key="2">
    <source>
        <dbReference type="EMBL" id="SFG08882.1"/>
    </source>
</evidence>
<accession>A0A1I2NYC1</accession>
<gene>
    <name evidence="2" type="ORF">SAMN02787118_115224</name>
</gene>
<sequence>MGKDDGTAAFRNDDASFSLRAGLADAASGVSFESYSGAGRYLRHYDYLLYTQPADTTLARADATFYAE</sequence>
<dbReference type="EMBL" id="FONR01000015">
    <property type="protein sequence ID" value="SFG08882.1"/>
    <property type="molecule type" value="Genomic_DNA"/>
</dbReference>
<name>A0A1I2NYC1_9ACTN</name>
<dbReference type="Proteomes" id="UP000181942">
    <property type="component" value="Unassembled WGS sequence"/>
</dbReference>